<evidence type="ECO:0000313" key="1">
    <source>
        <dbReference type="EMBL" id="AEA06974.1"/>
    </source>
</evidence>
<dbReference type="GeneID" id="10399706"/>
<dbReference type="EMBL" id="HQ113105">
    <property type="protein sequence ID" value="AEA06974.1"/>
    <property type="molecule type" value="Genomic_DNA"/>
</dbReference>
<gene>
    <name evidence="1" type="ORF">LAU_0122</name>
</gene>
<dbReference type="Proteomes" id="UP000203366">
    <property type="component" value="Segment"/>
</dbReference>
<dbReference type="KEGG" id="vg:10399706"/>
<keyword evidence="2" id="KW-1185">Reference proteome</keyword>
<name>F2WL51_9VIRU</name>
<organism evidence="1 2">
    <name type="scientific">Lausannevirus</name>
    <dbReference type="NCBI Taxonomy" id="999883"/>
    <lineage>
        <taxon>Viruses</taxon>
        <taxon>Varidnaviria</taxon>
        <taxon>Bamfordvirae</taxon>
        <taxon>Nucleocytoviricota</taxon>
        <taxon>Megaviricetes</taxon>
        <taxon>Pimascovirales</taxon>
        <taxon>Pimascovirales incertae sedis</taxon>
        <taxon>Marseilleviridae</taxon>
        <taxon>Losannavirus</taxon>
        <taxon>Losannavirus lausannense</taxon>
    </lineage>
</organism>
<sequence length="192" mass="22969">MALPPTTHKFLRLRERMLFWETDKSAAEYEDSLHREKFGKHWDSVHPIIKRLVFLGKVRRTEHDPIPWKTLDSFYGTELDIDAEFNINFSNSQGFSFSWRCRDKTGLRESFKCKSPEKVFENLVKVCEWLESYGCNVSDFGDWIGSIERKYFKKYFVFWLAFFCILHSHGRSRGISPFLFSRFHLLLCTRPF</sequence>
<accession>F2WL51</accession>
<proteinExistence type="predicted"/>
<reference evidence="1 2" key="1">
    <citation type="journal article" date="2011" name="Environ. Microbiol.">
        <title>Lausannevirus, a giant amoebal virus encoding histone doublets.</title>
        <authorList>
            <person name="Thomas V."/>
            <person name="Bertelli C."/>
            <person name="Collyn F."/>
            <person name="Casson N."/>
            <person name="Telenti A."/>
            <person name="Goesmann A."/>
            <person name="Croxatto A."/>
            <person name="Greub G."/>
        </authorList>
    </citation>
    <scope>NUCLEOTIDE SEQUENCE [LARGE SCALE GENOMIC DNA]</scope>
    <source>
        <strain evidence="1">7715</strain>
    </source>
</reference>
<evidence type="ECO:0000313" key="2">
    <source>
        <dbReference type="Proteomes" id="UP000203366"/>
    </source>
</evidence>
<dbReference type="RefSeq" id="YP_004347086.1">
    <property type="nucleotide sequence ID" value="NC_015326.1"/>
</dbReference>
<protein>
    <submittedName>
        <fullName evidence="1">Uncharacterized protein</fullName>
    </submittedName>
</protein>